<gene>
    <name evidence="1" type="ORF">B7728_07565</name>
</gene>
<organism evidence="1 2">
    <name type="scientific">Streptococcus oralis subsp. tigurinus</name>
    <dbReference type="NCBI Taxonomy" id="1077464"/>
    <lineage>
        <taxon>Bacteria</taxon>
        <taxon>Bacillati</taxon>
        <taxon>Bacillota</taxon>
        <taxon>Bacilli</taxon>
        <taxon>Lactobacillales</taxon>
        <taxon>Streptococcaceae</taxon>
        <taxon>Streptococcus</taxon>
    </lineage>
</organism>
<accession>A0A1X1FYJ3</accession>
<dbReference type="EMBL" id="NCUD01000046">
    <property type="protein sequence ID" value="ORO39442.1"/>
    <property type="molecule type" value="Genomic_DNA"/>
</dbReference>
<dbReference type="AlphaFoldDB" id="A0A1X1FYJ3"/>
<sequence length="67" mass="8022">MNCATKVRFFLSNFWGAVQKGCFFYRFLVLRLHKKALIPRLFPVDLDAPYRDLERTFILRAIKNIEI</sequence>
<name>A0A1X1FYJ3_STROR</name>
<reference evidence="1 2" key="1">
    <citation type="journal article" date="2016" name="Eur. J. Clin. Microbiol. Infect. Dis.">
        <title>Whole genome sequencing as a tool for phylogenetic analysis of clinical strains of Mitis group streptococci.</title>
        <authorList>
            <person name="Rasmussen L.H."/>
            <person name="Dargis R."/>
            <person name="Hojholt K."/>
            <person name="Christensen J.J."/>
            <person name="Skovgaard O."/>
            <person name="Justesen U.S."/>
            <person name="Rosenvinge F.S."/>
            <person name="Moser C."/>
            <person name="Lukjancenko O."/>
            <person name="Rasmussen S."/>
            <person name="Nielsen X.C."/>
        </authorList>
    </citation>
    <scope>NUCLEOTIDE SEQUENCE [LARGE SCALE GENOMIC DNA]</scope>
    <source>
        <strain evidence="1 2">OD_339823_10</strain>
    </source>
</reference>
<proteinExistence type="predicted"/>
<dbReference type="Proteomes" id="UP000193633">
    <property type="component" value="Unassembled WGS sequence"/>
</dbReference>
<protein>
    <submittedName>
        <fullName evidence="1">Uncharacterized protein</fullName>
    </submittedName>
</protein>
<evidence type="ECO:0000313" key="2">
    <source>
        <dbReference type="Proteomes" id="UP000193633"/>
    </source>
</evidence>
<comment type="caution">
    <text evidence="1">The sequence shown here is derived from an EMBL/GenBank/DDBJ whole genome shotgun (WGS) entry which is preliminary data.</text>
</comment>
<evidence type="ECO:0000313" key="1">
    <source>
        <dbReference type="EMBL" id="ORO39442.1"/>
    </source>
</evidence>